<reference evidence="5 6" key="1">
    <citation type="submission" date="2013-03" db="EMBL/GenBank/DDBJ databases">
        <title>The Genome Sequence of Enterococcus columbae ATCC_51263 (PacBio/Illumina hybrid assembly).</title>
        <authorList>
            <consortium name="The Broad Institute Genomics Platform"/>
            <consortium name="The Broad Institute Genome Sequencing Center for Infectious Disease"/>
            <person name="Earl A."/>
            <person name="Russ C."/>
            <person name="Gilmore M."/>
            <person name="Surin D."/>
            <person name="Walker B."/>
            <person name="Young S."/>
            <person name="Zeng Q."/>
            <person name="Gargeya S."/>
            <person name="Fitzgerald M."/>
            <person name="Haas B."/>
            <person name="Abouelleil A."/>
            <person name="Allen A.W."/>
            <person name="Alvarado L."/>
            <person name="Arachchi H.M."/>
            <person name="Berlin A.M."/>
            <person name="Chapman S.B."/>
            <person name="Gainer-Dewar J."/>
            <person name="Goldberg J."/>
            <person name="Griggs A."/>
            <person name="Gujja S."/>
            <person name="Hansen M."/>
            <person name="Howarth C."/>
            <person name="Imamovic A."/>
            <person name="Ireland A."/>
            <person name="Larimer J."/>
            <person name="McCowan C."/>
            <person name="Murphy C."/>
            <person name="Pearson M."/>
            <person name="Poon T.W."/>
            <person name="Priest M."/>
            <person name="Roberts A."/>
            <person name="Saif S."/>
            <person name="Shea T."/>
            <person name="Sisk P."/>
            <person name="Sykes S."/>
            <person name="Wortman J."/>
            <person name="Nusbaum C."/>
            <person name="Birren B."/>
        </authorList>
    </citation>
    <scope>NUCLEOTIDE SEQUENCE [LARGE SCALE GENOMIC DNA]</scope>
    <source>
        <strain evidence="5 6">ATCC 51263</strain>
    </source>
</reference>
<dbReference type="Proteomes" id="UP000014113">
    <property type="component" value="Unassembled WGS sequence"/>
</dbReference>
<keyword evidence="6" id="KW-1185">Reference proteome</keyword>
<dbReference type="CDD" id="cd00861">
    <property type="entry name" value="ProRS_anticodon_short"/>
    <property type="match status" value="1"/>
</dbReference>
<gene>
    <name evidence="5" type="ORF">I568_00312</name>
</gene>
<evidence type="ECO:0000256" key="1">
    <source>
        <dbReference type="ARBA" id="ARBA00022490"/>
    </source>
</evidence>
<dbReference type="InterPro" id="IPR050062">
    <property type="entry name" value="Pro-tRNA_synthetase"/>
</dbReference>
<dbReference type="GO" id="GO:0006433">
    <property type="term" value="P:prolyl-tRNA aminoacylation"/>
    <property type="evidence" value="ECO:0007669"/>
    <property type="project" value="TreeGrafter"/>
</dbReference>
<dbReference type="GO" id="GO:0016740">
    <property type="term" value="F:transferase activity"/>
    <property type="evidence" value="ECO:0007669"/>
    <property type="project" value="UniProtKB-ARBA"/>
</dbReference>
<dbReference type="Gene3D" id="3.40.50.800">
    <property type="entry name" value="Anticodon-binding domain"/>
    <property type="match status" value="1"/>
</dbReference>
<evidence type="ECO:0000256" key="3">
    <source>
        <dbReference type="ARBA" id="ARBA00023146"/>
    </source>
</evidence>
<dbReference type="InterPro" id="IPR036621">
    <property type="entry name" value="Anticodon-bd_dom_sf"/>
</dbReference>
<dbReference type="AlphaFoldDB" id="S0KUQ3"/>
<protein>
    <recommendedName>
        <fullName evidence="4">Anticodon-binding domain-containing protein</fullName>
    </recommendedName>
</protein>
<dbReference type="GO" id="GO:0005524">
    <property type="term" value="F:ATP binding"/>
    <property type="evidence" value="ECO:0007669"/>
    <property type="project" value="UniProtKB-KW"/>
</dbReference>
<dbReference type="GO" id="GO:0004827">
    <property type="term" value="F:proline-tRNA ligase activity"/>
    <property type="evidence" value="ECO:0007669"/>
    <property type="project" value="TreeGrafter"/>
</dbReference>
<dbReference type="Gene3D" id="3.30.930.10">
    <property type="entry name" value="Bira Bifunctional Protein, Domain 2"/>
    <property type="match status" value="1"/>
</dbReference>
<dbReference type="InterPro" id="IPR044140">
    <property type="entry name" value="ProRS_anticodon_short"/>
</dbReference>
<dbReference type="EMBL" id="ASWJ01000002">
    <property type="protein sequence ID" value="EOW87647.1"/>
    <property type="molecule type" value="Genomic_DNA"/>
</dbReference>
<dbReference type="PANTHER" id="PTHR42753">
    <property type="entry name" value="MITOCHONDRIAL RIBOSOME PROTEIN L39/PROLYL-TRNA LIGASE FAMILY MEMBER"/>
    <property type="match status" value="1"/>
</dbReference>
<dbReference type="STRING" id="1121865.OMW_00894"/>
<organism evidence="5 6">
    <name type="scientific">Enterococcus columbae DSM 7374 = ATCC 51263</name>
    <dbReference type="NCBI Taxonomy" id="1121865"/>
    <lineage>
        <taxon>Bacteria</taxon>
        <taxon>Bacillati</taxon>
        <taxon>Bacillota</taxon>
        <taxon>Bacilli</taxon>
        <taxon>Lactobacillales</taxon>
        <taxon>Enterococcaceae</taxon>
        <taxon>Enterococcus</taxon>
    </lineage>
</organism>
<keyword evidence="3" id="KW-0030">Aminoacyl-tRNA synthetase</keyword>
<keyword evidence="1" id="KW-0963">Cytoplasm</keyword>
<sequence>MQQMKLFIPTQKSAEEVNSTSLADLLIKGGYLRPMANGEYAYLPLANRILQKLETMLREELQKIDANELRFSVTNELVKASAYSLTDHHRQLITDLTLTDLSVIQFLSREIQSYRQLPLTFFQIQTVKVSEEKQAKTLLHESHALFVDGYFMHVDEAGLDEMYQRLLAVFSTFLQSCQLKYRSVVDEASLACRKSRVFIGETHLGKEALVIANQGDYAALRSMAKSYLQIHKTHEVFLPLATVSAKQADELQKRQVPALAYRFYQANDELVMVFYLAEDQLSISKMKHYFQTDEMRELSIEEAHEIIGNVADLSALLGKLRVIADVKTQQFANYYLDLIPILPEAFYPINLPTDLAVSEYADLHLVQIGDAAPENQGELVGLMGNRLAQIETYQLLATSELLSKVTNDENEQIPVYLGHYAMNLSEIFALIAEQCRKQNQFIWPAEIAPYDVHLLQMHRADYHQSQLVEEIYQILQPKQYDILLDQRDERVGVKFAEADLIGCPIRIIVGKKAIEGVVELFLTNQNVQVEVRKDDLLSTLAILLGEM</sequence>
<dbReference type="SUPFAM" id="SSF55681">
    <property type="entry name" value="Class II aaRS and biotin synthetases"/>
    <property type="match status" value="1"/>
</dbReference>
<dbReference type="InterPro" id="IPR045864">
    <property type="entry name" value="aa-tRNA-synth_II/BPL/LPL"/>
</dbReference>
<dbReference type="InterPro" id="IPR004154">
    <property type="entry name" value="Anticodon-bd"/>
</dbReference>
<evidence type="ECO:0000313" key="6">
    <source>
        <dbReference type="Proteomes" id="UP000014113"/>
    </source>
</evidence>
<dbReference type="PATRIC" id="fig|1121865.3.peg.881"/>
<feature type="domain" description="Anticodon-binding" evidence="4">
    <location>
        <begin position="462"/>
        <end position="540"/>
    </location>
</feature>
<accession>S0KUQ3</accession>
<proteinExistence type="predicted"/>
<name>S0KUQ3_9ENTE</name>
<dbReference type="Pfam" id="PF03129">
    <property type="entry name" value="HGTP_anticodon"/>
    <property type="match status" value="1"/>
</dbReference>
<dbReference type="SUPFAM" id="SSF52954">
    <property type="entry name" value="Class II aaRS ABD-related"/>
    <property type="match status" value="1"/>
</dbReference>
<keyword evidence="2" id="KW-0547">Nucleotide-binding</keyword>
<dbReference type="GO" id="GO:0005829">
    <property type="term" value="C:cytosol"/>
    <property type="evidence" value="ECO:0007669"/>
    <property type="project" value="TreeGrafter"/>
</dbReference>
<comment type="caution">
    <text evidence="5">The sequence shown here is derived from an EMBL/GenBank/DDBJ whole genome shotgun (WGS) entry which is preliminary data.</text>
</comment>
<dbReference type="GO" id="GO:0140096">
    <property type="term" value="F:catalytic activity, acting on a protein"/>
    <property type="evidence" value="ECO:0007669"/>
    <property type="project" value="UniProtKB-ARBA"/>
</dbReference>
<dbReference type="RefSeq" id="WP_016183056.1">
    <property type="nucleotide sequence ID" value="NZ_JXKI01000009.1"/>
</dbReference>
<dbReference type="eggNOG" id="COG0442">
    <property type="taxonomic scope" value="Bacteria"/>
</dbReference>
<evidence type="ECO:0000259" key="4">
    <source>
        <dbReference type="Pfam" id="PF03129"/>
    </source>
</evidence>
<evidence type="ECO:0000313" key="5">
    <source>
        <dbReference type="EMBL" id="EOW87647.1"/>
    </source>
</evidence>
<keyword evidence="2" id="KW-0067">ATP-binding</keyword>
<dbReference type="OrthoDB" id="9809052at2"/>
<keyword evidence="3" id="KW-0436">Ligase</keyword>
<evidence type="ECO:0000256" key="2">
    <source>
        <dbReference type="ARBA" id="ARBA00022840"/>
    </source>
</evidence>
<dbReference type="PANTHER" id="PTHR42753:SF2">
    <property type="entry name" value="PROLINE--TRNA LIGASE"/>
    <property type="match status" value="1"/>
</dbReference>